<reference evidence="3 4" key="1">
    <citation type="journal article" date="2019" name="Nat. Ecol. Evol.">
        <title>Megaphylogeny resolves global patterns of mushroom evolution.</title>
        <authorList>
            <person name="Varga T."/>
            <person name="Krizsan K."/>
            <person name="Foldi C."/>
            <person name="Dima B."/>
            <person name="Sanchez-Garcia M."/>
            <person name="Sanchez-Ramirez S."/>
            <person name="Szollosi G.J."/>
            <person name="Szarkandi J.G."/>
            <person name="Papp V."/>
            <person name="Albert L."/>
            <person name="Andreopoulos W."/>
            <person name="Angelini C."/>
            <person name="Antonin V."/>
            <person name="Barry K.W."/>
            <person name="Bougher N.L."/>
            <person name="Buchanan P."/>
            <person name="Buyck B."/>
            <person name="Bense V."/>
            <person name="Catcheside P."/>
            <person name="Chovatia M."/>
            <person name="Cooper J."/>
            <person name="Damon W."/>
            <person name="Desjardin D."/>
            <person name="Finy P."/>
            <person name="Geml J."/>
            <person name="Haridas S."/>
            <person name="Hughes K."/>
            <person name="Justo A."/>
            <person name="Karasinski D."/>
            <person name="Kautmanova I."/>
            <person name="Kiss B."/>
            <person name="Kocsube S."/>
            <person name="Kotiranta H."/>
            <person name="LaButti K.M."/>
            <person name="Lechner B.E."/>
            <person name="Liimatainen K."/>
            <person name="Lipzen A."/>
            <person name="Lukacs Z."/>
            <person name="Mihaltcheva S."/>
            <person name="Morgado L.N."/>
            <person name="Niskanen T."/>
            <person name="Noordeloos M.E."/>
            <person name="Ohm R.A."/>
            <person name="Ortiz-Santana B."/>
            <person name="Ovrebo C."/>
            <person name="Racz N."/>
            <person name="Riley R."/>
            <person name="Savchenko A."/>
            <person name="Shiryaev A."/>
            <person name="Soop K."/>
            <person name="Spirin V."/>
            <person name="Szebenyi C."/>
            <person name="Tomsovsky M."/>
            <person name="Tulloss R.E."/>
            <person name="Uehling J."/>
            <person name="Grigoriev I.V."/>
            <person name="Vagvolgyi C."/>
            <person name="Papp T."/>
            <person name="Martin F.M."/>
            <person name="Miettinen O."/>
            <person name="Hibbett D.S."/>
            <person name="Nagy L.G."/>
        </authorList>
    </citation>
    <scope>NUCLEOTIDE SEQUENCE [LARGE SCALE GENOMIC DNA]</scope>
    <source>
        <strain evidence="3 4">CBS 121175</strain>
    </source>
</reference>
<organism evidence="3 4">
    <name type="scientific">Coprinopsis marcescibilis</name>
    <name type="common">Agaric fungus</name>
    <name type="synonym">Psathyrella marcescibilis</name>
    <dbReference type="NCBI Taxonomy" id="230819"/>
    <lineage>
        <taxon>Eukaryota</taxon>
        <taxon>Fungi</taxon>
        <taxon>Dikarya</taxon>
        <taxon>Basidiomycota</taxon>
        <taxon>Agaricomycotina</taxon>
        <taxon>Agaricomycetes</taxon>
        <taxon>Agaricomycetidae</taxon>
        <taxon>Agaricales</taxon>
        <taxon>Agaricineae</taxon>
        <taxon>Psathyrellaceae</taxon>
        <taxon>Coprinopsis</taxon>
    </lineage>
</organism>
<feature type="domain" description="Restriction of telomere capping protein 4 C-terminal" evidence="2">
    <location>
        <begin position="292"/>
        <end position="365"/>
    </location>
</feature>
<dbReference type="OrthoDB" id="2685518at2759"/>
<sequence>MQQDCSSCPFSDKLVCGCDASCTCGIFVNIRDLLGSVEVDGRAVGKRDGKPDYEFRHVSFFAQVVSVRKCSQEDKGLEPVYVFELTNDSLGDIIIGGLHCDSGWEEYLRWFIPTDGNLAMSVVRGEVKYHNGLPVVHIKAISYLDSYKELYSQGSRKQSLLKNMAYRHQDFKLKCRWCHPEDQHFTYYPLYTHLERLVQQRTMLVESRAPLVDILRANCLVCLGITKQNARHDCVVTFNRNGWPLHPDFETLASRVFELSREIDAFVVGKESVVDSVVHNELADMPIGRKPTLHAGYYGNLGAYIIGSCLTLIVGRTVIEIKDTPLAGLAFQQFFLLPWVATRLISEDLGLDFDQAHKAMLRSMQVFHRFLSTCRHLCYDVHGGPNPQLYSLASTPGQQSSDFHECGWPGDSNEHYQNCVVSIVQIVIPHCTVPLDLHRNRRGDFECPFCREMISSAADLQLMHPAQCHTWRVLDWPADDWKKWGSSWREIDTRYPSGPPKRLPHPSPNSMQWYDYLCVTTSSPSLENVWYGAGASTSNERDPQGPTPALSPGLSYADTQGPTPALSPAFSYVDTQGPTPALSPGISASFHRQQILPSIRISYPTTSA</sequence>
<gene>
    <name evidence="3" type="ORF">FA15DRAFT_661630</name>
</gene>
<evidence type="ECO:0000259" key="2">
    <source>
        <dbReference type="Pfam" id="PF14474"/>
    </source>
</evidence>
<dbReference type="InterPro" id="IPR028094">
    <property type="entry name" value="RTC4_C"/>
</dbReference>
<evidence type="ECO:0000313" key="4">
    <source>
        <dbReference type="Proteomes" id="UP000307440"/>
    </source>
</evidence>
<evidence type="ECO:0000313" key="3">
    <source>
        <dbReference type="EMBL" id="TFK17189.1"/>
    </source>
</evidence>
<name>A0A5C3KAT9_COPMA</name>
<dbReference type="Proteomes" id="UP000307440">
    <property type="component" value="Unassembled WGS sequence"/>
</dbReference>
<feature type="region of interest" description="Disordered" evidence="1">
    <location>
        <begin position="533"/>
        <end position="560"/>
    </location>
</feature>
<dbReference type="Pfam" id="PF14474">
    <property type="entry name" value="RTC4"/>
    <property type="match status" value="1"/>
</dbReference>
<proteinExistence type="predicted"/>
<accession>A0A5C3KAT9</accession>
<keyword evidence="4" id="KW-1185">Reference proteome</keyword>
<protein>
    <recommendedName>
        <fullName evidence="2">Restriction of telomere capping protein 4 C-terminal domain-containing protein</fullName>
    </recommendedName>
</protein>
<evidence type="ECO:0000256" key="1">
    <source>
        <dbReference type="SAM" id="MobiDB-lite"/>
    </source>
</evidence>
<dbReference type="AlphaFoldDB" id="A0A5C3KAT9"/>
<dbReference type="EMBL" id="ML210553">
    <property type="protein sequence ID" value="TFK17189.1"/>
    <property type="molecule type" value="Genomic_DNA"/>
</dbReference>